<feature type="transmembrane region" description="Helical" evidence="10">
    <location>
        <begin position="97"/>
        <end position="119"/>
    </location>
</feature>
<feature type="transmembrane region" description="Helical" evidence="10">
    <location>
        <begin position="242"/>
        <end position="265"/>
    </location>
</feature>
<dbReference type="STRING" id="45235.A0A2K3QG85"/>
<organism evidence="11 12">
    <name type="scientific">Tolypocladium capitatum</name>
    <dbReference type="NCBI Taxonomy" id="45235"/>
    <lineage>
        <taxon>Eukaryota</taxon>
        <taxon>Fungi</taxon>
        <taxon>Dikarya</taxon>
        <taxon>Ascomycota</taxon>
        <taxon>Pezizomycotina</taxon>
        <taxon>Sordariomycetes</taxon>
        <taxon>Hypocreomycetidae</taxon>
        <taxon>Hypocreales</taxon>
        <taxon>Ophiocordycipitaceae</taxon>
        <taxon>Tolypocladium</taxon>
    </lineage>
</organism>
<evidence type="ECO:0000256" key="5">
    <source>
        <dbReference type="ARBA" id="ARBA00022692"/>
    </source>
</evidence>
<name>A0A2K3QG85_9HYPO</name>
<evidence type="ECO:0000256" key="4">
    <source>
        <dbReference type="ARBA" id="ARBA00022553"/>
    </source>
</evidence>
<evidence type="ECO:0000256" key="7">
    <source>
        <dbReference type="ARBA" id="ARBA00023136"/>
    </source>
</evidence>
<evidence type="ECO:0000256" key="10">
    <source>
        <dbReference type="SAM" id="Phobius"/>
    </source>
</evidence>
<accession>A0A2K3QG85</accession>
<comment type="caution">
    <text evidence="11">The sequence shown here is derived from an EMBL/GenBank/DDBJ whole genome shotgun (WGS) entry which is preliminary data.</text>
</comment>
<evidence type="ECO:0000313" key="12">
    <source>
        <dbReference type="Proteomes" id="UP000236621"/>
    </source>
</evidence>
<keyword evidence="6 10" id="KW-1133">Transmembrane helix</keyword>
<feature type="transmembrane region" description="Helical" evidence="10">
    <location>
        <begin position="517"/>
        <end position="536"/>
    </location>
</feature>
<dbReference type="OrthoDB" id="2116389at2759"/>
<keyword evidence="12" id="KW-1185">Reference proteome</keyword>
<evidence type="ECO:0000256" key="6">
    <source>
        <dbReference type="ARBA" id="ARBA00022989"/>
    </source>
</evidence>
<dbReference type="PIRSF" id="PIRSF002744">
    <property type="entry name" value="Pur-cyt_permease"/>
    <property type="match status" value="1"/>
</dbReference>
<dbReference type="Pfam" id="PF02133">
    <property type="entry name" value="Transp_cyt_pur"/>
    <property type="match status" value="1"/>
</dbReference>
<dbReference type="GO" id="GO:0005886">
    <property type="term" value="C:plasma membrane"/>
    <property type="evidence" value="ECO:0007669"/>
    <property type="project" value="TreeGrafter"/>
</dbReference>
<dbReference type="EMBL" id="NRSZ01000533">
    <property type="protein sequence ID" value="PNY26567.1"/>
    <property type="molecule type" value="Genomic_DNA"/>
</dbReference>
<evidence type="ECO:0000256" key="3">
    <source>
        <dbReference type="ARBA" id="ARBA00022448"/>
    </source>
</evidence>
<reference evidence="11 12" key="1">
    <citation type="submission" date="2017-08" db="EMBL/GenBank/DDBJ databases">
        <title>Harnessing the power of phylogenomics to disentangle the directionality and signatures of interkingdom host jumping in the parasitic fungal genus Tolypocladium.</title>
        <authorList>
            <person name="Quandt C.A."/>
            <person name="Patterson W."/>
            <person name="Spatafora J.W."/>
        </authorList>
    </citation>
    <scope>NUCLEOTIDE SEQUENCE [LARGE SCALE GENOMIC DNA]</scope>
    <source>
        <strain evidence="11 12">CBS 113982</strain>
    </source>
</reference>
<dbReference type="GO" id="GO:0000329">
    <property type="term" value="C:fungal-type vacuole membrane"/>
    <property type="evidence" value="ECO:0007669"/>
    <property type="project" value="TreeGrafter"/>
</dbReference>
<dbReference type="GO" id="GO:0022857">
    <property type="term" value="F:transmembrane transporter activity"/>
    <property type="evidence" value="ECO:0007669"/>
    <property type="project" value="InterPro"/>
</dbReference>
<evidence type="ECO:0000256" key="1">
    <source>
        <dbReference type="ARBA" id="ARBA00004141"/>
    </source>
</evidence>
<dbReference type="Gene3D" id="1.10.4160.10">
    <property type="entry name" value="Hydantoin permease"/>
    <property type="match status" value="1"/>
</dbReference>
<feature type="transmembrane region" description="Helical" evidence="10">
    <location>
        <begin position="285"/>
        <end position="305"/>
    </location>
</feature>
<dbReference type="GO" id="GO:0015851">
    <property type="term" value="P:nucleobase transport"/>
    <property type="evidence" value="ECO:0007669"/>
    <property type="project" value="UniProtKB-ARBA"/>
</dbReference>
<keyword evidence="7 8" id="KW-0472">Membrane</keyword>
<protein>
    <submittedName>
        <fullName evidence="11">Vitamin B6 transporter TPN1</fullName>
    </submittedName>
</protein>
<dbReference type="Proteomes" id="UP000236621">
    <property type="component" value="Unassembled WGS sequence"/>
</dbReference>
<dbReference type="InterPro" id="IPR026030">
    <property type="entry name" value="Pur-cyt_permease_Fcy2/21/22"/>
</dbReference>
<comment type="similarity">
    <text evidence="2 8">Belongs to the purine-cytosine permease (2.A.39) family.</text>
</comment>
<keyword evidence="5 10" id="KW-0812">Transmembrane</keyword>
<evidence type="ECO:0000256" key="9">
    <source>
        <dbReference type="SAM" id="MobiDB-lite"/>
    </source>
</evidence>
<keyword evidence="4" id="KW-0597">Phosphoprotein</keyword>
<dbReference type="FunFam" id="1.10.4160.10:FF:000002">
    <property type="entry name" value="Purine-cytosine permease fcyB"/>
    <property type="match status" value="1"/>
</dbReference>
<keyword evidence="3 8" id="KW-0813">Transport</keyword>
<evidence type="ECO:0000256" key="8">
    <source>
        <dbReference type="PIRNR" id="PIRNR002744"/>
    </source>
</evidence>
<evidence type="ECO:0000256" key="2">
    <source>
        <dbReference type="ARBA" id="ARBA00008974"/>
    </source>
</evidence>
<feature type="transmembrane region" description="Helical" evidence="10">
    <location>
        <begin position="476"/>
        <end position="497"/>
    </location>
</feature>
<feature type="region of interest" description="Disordered" evidence="9">
    <location>
        <begin position="13"/>
        <end position="53"/>
    </location>
</feature>
<gene>
    <name evidence="11" type="ORF">TCAP_03510</name>
</gene>
<dbReference type="AlphaFoldDB" id="A0A2K3QG85"/>
<dbReference type="PANTHER" id="PTHR31806:SF8">
    <property type="entry name" value="TRANSPORTER, PUTATIVE (AFU_ORTHOLOGUE AFUA_2G03000)-RELATED"/>
    <property type="match status" value="1"/>
</dbReference>
<proteinExistence type="inferred from homology"/>
<feature type="transmembrane region" description="Helical" evidence="10">
    <location>
        <begin position="206"/>
        <end position="230"/>
    </location>
</feature>
<feature type="transmembrane region" description="Helical" evidence="10">
    <location>
        <begin position="131"/>
        <end position="153"/>
    </location>
</feature>
<feature type="transmembrane region" description="Helical" evidence="10">
    <location>
        <begin position="410"/>
        <end position="427"/>
    </location>
</feature>
<feature type="transmembrane region" description="Helical" evidence="10">
    <location>
        <begin position="433"/>
        <end position="455"/>
    </location>
</feature>
<sequence length="543" mass="58426">MAVRPVATMATVALKSSPQGTTADVFDDKAKASSSSPSGDDEAAAQSRNDMPRVELPVPSKLKELNARIEGLAGFEARGIARVLPEERRLPSRSDDVQVAIMWFSANISLNNLAAGMLGPLLLDLGFLDCALLAVFGAFVGSLTTAYMSIWGPQSGNRTMVVLRFFMGYWPSKIPCLLNVVLMVGYATIDGIIGGQVLSAVSDGHMSIVVGIAVVSVVCWIVAVLGMAVFQRYERYTHVARLAVYSWLPQLIALFVLIGVAGPSFDPSSQSKASGALLAAQRLSFFNICLYVPNSWAAAASDYYVYYPERTSKRKIFLLTLVGLWTAFCLVYLIAIGLGTGVANMPAWSDANNVSSGALIVAGYAPLRGFGSVCSVIVALGVIANSIPSTYSAALGCQTLGRYGKAVPRWVWSTLLILVEFVLAVAGREHLFVVFQNFLALMGYWVMIMVVIVLEEHVLFRRGRGAIDWSCWEDKAYLPVGWAALAAFLGGWVGAVLGMSQVWYVGPLAQLASTGDVGLWVAVGFTSVVFPPMRWMELNVVGR</sequence>
<feature type="transmembrane region" description="Helical" evidence="10">
    <location>
        <begin position="317"/>
        <end position="338"/>
    </location>
</feature>
<feature type="transmembrane region" description="Helical" evidence="10">
    <location>
        <begin position="174"/>
        <end position="194"/>
    </location>
</feature>
<dbReference type="InterPro" id="IPR001248">
    <property type="entry name" value="Pur-cyt_permease"/>
</dbReference>
<comment type="subcellular location">
    <subcellularLocation>
        <location evidence="1">Membrane</location>
        <topology evidence="1">Multi-pass membrane protein</topology>
    </subcellularLocation>
</comment>
<feature type="transmembrane region" description="Helical" evidence="10">
    <location>
        <begin position="358"/>
        <end position="383"/>
    </location>
</feature>
<evidence type="ECO:0000313" key="11">
    <source>
        <dbReference type="EMBL" id="PNY26567.1"/>
    </source>
</evidence>
<dbReference type="PANTHER" id="PTHR31806">
    <property type="entry name" value="PURINE-CYTOSINE PERMEASE FCY2-RELATED"/>
    <property type="match status" value="1"/>
</dbReference>